<dbReference type="VEuPathDB" id="VectorBase:AMEM012387"/>
<evidence type="ECO:0000256" key="1">
    <source>
        <dbReference type="SAM" id="MobiDB-lite"/>
    </source>
</evidence>
<name>A0A182VC02_ANOME</name>
<feature type="compositionally biased region" description="Acidic residues" evidence="1">
    <location>
        <begin position="27"/>
        <end position="60"/>
    </location>
</feature>
<dbReference type="AlphaFoldDB" id="A0A182VC02"/>
<dbReference type="Proteomes" id="UP000075903">
    <property type="component" value="Unassembled WGS sequence"/>
</dbReference>
<dbReference type="VEuPathDB" id="VectorBase:AMEM21_009080"/>
<evidence type="ECO:0000313" key="2">
    <source>
        <dbReference type="EnsemblMetazoa" id="AMEM012387-PA"/>
    </source>
</evidence>
<accession>A0A182VC02</accession>
<organism evidence="2 3">
    <name type="scientific">Anopheles merus</name>
    <name type="common">Mosquito</name>
    <dbReference type="NCBI Taxonomy" id="30066"/>
    <lineage>
        <taxon>Eukaryota</taxon>
        <taxon>Metazoa</taxon>
        <taxon>Ecdysozoa</taxon>
        <taxon>Arthropoda</taxon>
        <taxon>Hexapoda</taxon>
        <taxon>Insecta</taxon>
        <taxon>Pterygota</taxon>
        <taxon>Neoptera</taxon>
        <taxon>Endopterygota</taxon>
        <taxon>Diptera</taxon>
        <taxon>Nematocera</taxon>
        <taxon>Culicoidea</taxon>
        <taxon>Culicidae</taxon>
        <taxon>Anophelinae</taxon>
        <taxon>Anopheles</taxon>
    </lineage>
</organism>
<feature type="region of interest" description="Disordered" evidence="1">
    <location>
        <begin position="1"/>
        <end position="114"/>
    </location>
</feature>
<evidence type="ECO:0000313" key="3">
    <source>
        <dbReference type="Proteomes" id="UP000075903"/>
    </source>
</evidence>
<reference evidence="2" key="1">
    <citation type="submission" date="2020-05" db="UniProtKB">
        <authorList>
            <consortium name="EnsemblMetazoa"/>
        </authorList>
    </citation>
    <scope>IDENTIFICATION</scope>
    <source>
        <strain evidence="2">MAF</strain>
    </source>
</reference>
<protein>
    <submittedName>
        <fullName evidence="2">Uncharacterized protein</fullName>
    </submittedName>
</protein>
<sequence length="114" mass="12490">MYTGIKYNKLGKKAASGRTTRISIPADGDDLLEPIVNNDEDEEEEEQNDDDDDDDDEDESGQSGPDGGEEERHQRRGGGGGRGARFDSRRSTAAMATAARGKRTFRYAPTAHRT</sequence>
<keyword evidence="3" id="KW-1185">Reference proteome</keyword>
<proteinExistence type="predicted"/>
<dbReference type="EnsemblMetazoa" id="AMEM012387-RA">
    <property type="protein sequence ID" value="AMEM012387-PA"/>
    <property type="gene ID" value="AMEM012387"/>
</dbReference>